<dbReference type="PANTHER" id="PTHR13322:SF2">
    <property type="entry name" value="INTEGRATOR COMPLEX SUBUNIT 7"/>
    <property type="match status" value="1"/>
</dbReference>
<dbReference type="GO" id="GO:0034472">
    <property type="term" value="P:snRNA 3'-end processing"/>
    <property type="evidence" value="ECO:0007669"/>
    <property type="project" value="TreeGrafter"/>
</dbReference>
<proteinExistence type="predicted"/>
<dbReference type="EMBL" id="AMZH03012580">
    <property type="protein sequence ID" value="RRT50774.1"/>
    <property type="molecule type" value="Genomic_DNA"/>
</dbReference>
<evidence type="ECO:0000313" key="2">
    <source>
        <dbReference type="EMBL" id="RRT50774.1"/>
    </source>
</evidence>
<gene>
    <name evidence="2" type="ORF">B296_00034588</name>
</gene>
<protein>
    <recommendedName>
        <fullName evidence="1">Integrator complex subunit 7 N-terminal domain-containing protein</fullName>
    </recommendedName>
</protein>
<dbReference type="GO" id="GO:0032039">
    <property type="term" value="C:integrator complex"/>
    <property type="evidence" value="ECO:0007669"/>
    <property type="project" value="InterPro"/>
</dbReference>
<sequence>MVPILQKWSTEPNITRAIADMYDLVPGEDRVFANAILLRLADAFRCGDNYTRRCIVKVFLFELTRISKEGKRYNGILAKRRVPNYIELLKRVKVVYDTGDTEAKALALRLFGCWADLAKDSAHIRYIILLSLQSSSISEVKLAFLTFFF</sequence>
<dbReference type="InterPro" id="IPR056516">
    <property type="entry name" value="INTS7_N"/>
</dbReference>
<reference evidence="2 3" key="1">
    <citation type="journal article" date="2014" name="Agronomy (Basel)">
        <title>A Draft Genome Sequence for Ensete ventricosum, the Drought-Tolerant Tree Against Hunger.</title>
        <authorList>
            <person name="Harrison J."/>
            <person name="Moore K.A."/>
            <person name="Paszkiewicz K."/>
            <person name="Jones T."/>
            <person name="Grant M."/>
            <person name="Ambacheew D."/>
            <person name="Muzemil S."/>
            <person name="Studholme D.J."/>
        </authorList>
    </citation>
    <scope>NUCLEOTIDE SEQUENCE [LARGE SCALE GENOMIC DNA]</scope>
</reference>
<dbReference type="Proteomes" id="UP000287651">
    <property type="component" value="Unassembled WGS sequence"/>
</dbReference>
<accession>A0A444D3E9</accession>
<dbReference type="Pfam" id="PF24436">
    <property type="entry name" value="INTS7_N"/>
    <property type="match status" value="1"/>
</dbReference>
<name>A0A444D3E9_ENSVE</name>
<feature type="domain" description="Integrator complex subunit 7 N-terminal" evidence="1">
    <location>
        <begin position="32"/>
        <end position="143"/>
    </location>
</feature>
<organism evidence="2 3">
    <name type="scientific">Ensete ventricosum</name>
    <name type="common">Abyssinian banana</name>
    <name type="synonym">Musa ensete</name>
    <dbReference type="NCBI Taxonomy" id="4639"/>
    <lineage>
        <taxon>Eukaryota</taxon>
        <taxon>Viridiplantae</taxon>
        <taxon>Streptophyta</taxon>
        <taxon>Embryophyta</taxon>
        <taxon>Tracheophyta</taxon>
        <taxon>Spermatophyta</taxon>
        <taxon>Magnoliopsida</taxon>
        <taxon>Liliopsida</taxon>
        <taxon>Zingiberales</taxon>
        <taxon>Musaceae</taxon>
        <taxon>Ensete</taxon>
    </lineage>
</organism>
<comment type="caution">
    <text evidence="2">The sequence shown here is derived from an EMBL/GenBank/DDBJ whole genome shotgun (WGS) entry which is preliminary data.</text>
</comment>
<evidence type="ECO:0000259" key="1">
    <source>
        <dbReference type="Pfam" id="PF24436"/>
    </source>
</evidence>
<evidence type="ECO:0000313" key="3">
    <source>
        <dbReference type="Proteomes" id="UP000287651"/>
    </source>
</evidence>
<dbReference type="PANTHER" id="PTHR13322">
    <property type="entry name" value="C1ORF73 PROTEIN"/>
    <property type="match status" value="1"/>
</dbReference>
<dbReference type="InterPro" id="IPR033060">
    <property type="entry name" value="INTS7"/>
</dbReference>
<dbReference type="AlphaFoldDB" id="A0A444D3E9"/>